<evidence type="ECO:0000256" key="11">
    <source>
        <dbReference type="ARBA" id="ARBA00023015"/>
    </source>
</evidence>
<dbReference type="GO" id="GO:0005739">
    <property type="term" value="C:mitochondrion"/>
    <property type="evidence" value="ECO:0007669"/>
    <property type="project" value="UniProtKB-SubCell"/>
</dbReference>
<keyword evidence="21" id="KW-1185">Reference proteome</keyword>
<dbReference type="PANTHER" id="PTHR11949">
    <property type="entry name" value="INTERFERON REGULATORY FACTOR"/>
    <property type="match status" value="1"/>
</dbReference>
<dbReference type="InterPro" id="IPR019817">
    <property type="entry name" value="Interferon_reg_fac_CS"/>
</dbReference>
<dbReference type="GO" id="GO:0045893">
    <property type="term" value="P:positive regulation of DNA-templated transcription"/>
    <property type="evidence" value="ECO:0007669"/>
    <property type="project" value="UniProtKB-ARBA"/>
</dbReference>
<dbReference type="EMBL" id="JWIN03000009">
    <property type="protein sequence ID" value="KAB1273305.1"/>
    <property type="molecule type" value="Genomic_DNA"/>
</dbReference>
<dbReference type="GO" id="GO:0000981">
    <property type="term" value="F:DNA-binding transcription factor activity, RNA polymerase II-specific"/>
    <property type="evidence" value="ECO:0007669"/>
    <property type="project" value="TreeGrafter"/>
</dbReference>
<dbReference type="GO" id="GO:0045089">
    <property type="term" value="P:positive regulation of innate immune response"/>
    <property type="evidence" value="ECO:0007669"/>
    <property type="project" value="UniProtKB-ARBA"/>
</dbReference>
<keyword evidence="15" id="KW-0010">Activator</keyword>
<evidence type="ECO:0000256" key="12">
    <source>
        <dbReference type="ARBA" id="ARBA00023118"/>
    </source>
</evidence>
<comment type="caution">
    <text evidence="20">The sequence shown here is derived from an EMBL/GenBank/DDBJ whole genome shotgun (WGS) entry which is preliminary data.</text>
</comment>
<feature type="domain" description="IRF tryptophan pentad repeat" evidence="19">
    <location>
        <begin position="5"/>
        <end position="111"/>
    </location>
</feature>
<proteinExistence type="predicted"/>
<evidence type="ECO:0000256" key="14">
    <source>
        <dbReference type="ARBA" id="ARBA00023128"/>
    </source>
</evidence>
<dbReference type="SMART" id="SM00348">
    <property type="entry name" value="IRF"/>
    <property type="match status" value="1"/>
</dbReference>
<accession>A0A5N4DQC4</accession>
<evidence type="ECO:0000256" key="7">
    <source>
        <dbReference type="ARBA" id="ARBA00022588"/>
    </source>
</evidence>
<dbReference type="CDD" id="cd00103">
    <property type="entry name" value="IRF"/>
    <property type="match status" value="1"/>
</dbReference>
<dbReference type="PRINTS" id="PR00267">
    <property type="entry name" value="INTFRNREGFCT"/>
</dbReference>
<evidence type="ECO:0000256" key="5">
    <source>
        <dbReference type="ARBA" id="ARBA00022499"/>
    </source>
</evidence>
<dbReference type="InterPro" id="IPR017855">
    <property type="entry name" value="SMAD-like_dom_sf"/>
</dbReference>
<evidence type="ECO:0000259" key="19">
    <source>
        <dbReference type="PROSITE" id="PS51507"/>
    </source>
</evidence>
<keyword evidence="8" id="KW-0832">Ubl conjugation</keyword>
<dbReference type="GO" id="GO:0012501">
    <property type="term" value="P:programmed cell death"/>
    <property type="evidence" value="ECO:0007669"/>
    <property type="project" value="UniProtKB-ARBA"/>
</dbReference>
<reference evidence="20 21" key="1">
    <citation type="journal article" date="2019" name="Mol. Ecol. Resour.">
        <title>Improving Illumina assemblies with Hi-C and long reads: an example with the North African dromedary.</title>
        <authorList>
            <person name="Elbers J.P."/>
            <person name="Rogers M.F."/>
            <person name="Perelman P.L."/>
            <person name="Proskuryakova A.A."/>
            <person name="Serdyukova N.A."/>
            <person name="Johnson W.E."/>
            <person name="Horin P."/>
            <person name="Corander J."/>
            <person name="Murphy D."/>
            <person name="Burger P.A."/>
        </authorList>
    </citation>
    <scope>NUCLEOTIDE SEQUENCE [LARGE SCALE GENOMIC DNA]</scope>
    <source>
        <strain evidence="20">Drom800</strain>
        <tissue evidence="20">Blood</tissue>
    </source>
</reference>
<evidence type="ECO:0000256" key="9">
    <source>
        <dbReference type="ARBA" id="ARBA00022859"/>
    </source>
</evidence>
<evidence type="ECO:0000256" key="18">
    <source>
        <dbReference type="ARBA" id="ARBA00067348"/>
    </source>
</evidence>
<keyword evidence="13" id="KW-0238">DNA-binding</keyword>
<keyword evidence="11" id="KW-0805">Transcription regulation</keyword>
<dbReference type="STRING" id="9838.ENSCDRP00005011441"/>
<dbReference type="Pfam" id="PF10401">
    <property type="entry name" value="IRF-3"/>
    <property type="match status" value="1"/>
</dbReference>
<dbReference type="GO" id="GO:0000978">
    <property type="term" value="F:RNA polymerase II cis-regulatory region sequence-specific DNA binding"/>
    <property type="evidence" value="ECO:0007669"/>
    <property type="project" value="TreeGrafter"/>
</dbReference>
<dbReference type="GO" id="GO:0045087">
    <property type="term" value="P:innate immune response"/>
    <property type="evidence" value="ECO:0007669"/>
    <property type="project" value="UniProtKB-KW"/>
</dbReference>
<evidence type="ECO:0000256" key="3">
    <source>
        <dbReference type="ARBA" id="ARBA00004496"/>
    </source>
</evidence>
<dbReference type="PROSITE" id="PS00601">
    <property type="entry name" value="IRF_1"/>
    <property type="match status" value="1"/>
</dbReference>
<evidence type="ECO:0000256" key="8">
    <source>
        <dbReference type="ARBA" id="ARBA00022843"/>
    </source>
</evidence>
<evidence type="ECO:0000256" key="17">
    <source>
        <dbReference type="ARBA" id="ARBA00023242"/>
    </source>
</evidence>
<dbReference type="PROSITE" id="PS51507">
    <property type="entry name" value="IRF_2"/>
    <property type="match status" value="1"/>
</dbReference>
<dbReference type="InterPro" id="IPR036388">
    <property type="entry name" value="WH-like_DNA-bd_sf"/>
</dbReference>
<dbReference type="InterPro" id="IPR019471">
    <property type="entry name" value="Interferon_reg_factor-3"/>
</dbReference>
<dbReference type="SUPFAM" id="SSF49879">
    <property type="entry name" value="SMAD/FHA domain"/>
    <property type="match status" value="1"/>
</dbReference>
<dbReference type="GO" id="GO:0051607">
    <property type="term" value="P:defense response to virus"/>
    <property type="evidence" value="ECO:0007669"/>
    <property type="project" value="UniProtKB-KW"/>
</dbReference>
<keyword evidence="7" id="KW-0399">Innate immunity</keyword>
<evidence type="ECO:0000256" key="6">
    <source>
        <dbReference type="ARBA" id="ARBA00022553"/>
    </source>
</evidence>
<dbReference type="SUPFAM" id="SSF46785">
    <property type="entry name" value="Winged helix' DNA-binding domain"/>
    <property type="match status" value="1"/>
</dbReference>
<evidence type="ECO:0000256" key="1">
    <source>
        <dbReference type="ARBA" id="ARBA00004123"/>
    </source>
</evidence>
<keyword evidence="10" id="KW-0007">Acetylation</keyword>
<dbReference type="SMART" id="SM01243">
    <property type="entry name" value="IRF-3"/>
    <property type="match status" value="1"/>
</dbReference>
<evidence type="ECO:0000313" key="20">
    <source>
        <dbReference type="EMBL" id="KAB1273305.1"/>
    </source>
</evidence>
<evidence type="ECO:0000256" key="4">
    <source>
        <dbReference type="ARBA" id="ARBA00022490"/>
    </source>
</evidence>
<dbReference type="Pfam" id="PF00605">
    <property type="entry name" value="IRF"/>
    <property type="match status" value="1"/>
</dbReference>
<dbReference type="InterPro" id="IPR001346">
    <property type="entry name" value="Interferon_reg_fact_DNA-bd_dom"/>
</dbReference>
<gene>
    <name evidence="20" type="ORF">Cadr_000012043</name>
</gene>
<keyword evidence="4" id="KW-0963">Cytoplasm</keyword>
<evidence type="ECO:0000256" key="2">
    <source>
        <dbReference type="ARBA" id="ARBA00004173"/>
    </source>
</evidence>
<dbReference type="FunFam" id="2.60.200.10:FF:000008">
    <property type="entry name" value="Interferon regulatory factor 3"/>
    <property type="match status" value="1"/>
</dbReference>
<evidence type="ECO:0000256" key="15">
    <source>
        <dbReference type="ARBA" id="ARBA00023159"/>
    </source>
</evidence>
<keyword evidence="16" id="KW-0804">Transcription</keyword>
<dbReference type="Gene3D" id="1.10.10.10">
    <property type="entry name" value="Winged helix-like DNA-binding domain superfamily/Winged helix DNA-binding domain"/>
    <property type="match status" value="1"/>
</dbReference>
<organism evidence="20 21">
    <name type="scientific">Camelus dromedarius</name>
    <name type="common">Dromedary</name>
    <name type="synonym">Arabian camel</name>
    <dbReference type="NCBI Taxonomy" id="9838"/>
    <lineage>
        <taxon>Eukaryota</taxon>
        <taxon>Metazoa</taxon>
        <taxon>Chordata</taxon>
        <taxon>Craniata</taxon>
        <taxon>Vertebrata</taxon>
        <taxon>Euteleostomi</taxon>
        <taxon>Mammalia</taxon>
        <taxon>Eutheria</taxon>
        <taxon>Laurasiatheria</taxon>
        <taxon>Artiodactyla</taxon>
        <taxon>Tylopoda</taxon>
        <taxon>Camelidae</taxon>
        <taxon>Camelus</taxon>
    </lineage>
</organism>
<evidence type="ECO:0000256" key="16">
    <source>
        <dbReference type="ARBA" id="ARBA00023163"/>
    </source>
</evidence>
<evidence type="ECO:0000256" key="13">
    <source>
        <dbReference type="ARBA" id="ARBA00023125"/>
    </source>
</evidence>
<dbReference type="Proteomes" id="UP000299084">
    <property type="component" value="Unassembled WGS sequence"/>
</dbReference>
<dbReference type="GO" id="GO:0005829">
    <property type="term" value="C:cytosol"/>
    <property type="evidence" value="ECO:0007669"/>
    <property type="project" value="UniProtKB-ARBA"/>
</dbReference>
<dbReference type="GO" id="GO:0098586">
    <property type="term" value="P:cellular response to virus"/>
    <property type="evidence" value="ECO:0007669"/>
    <property type="project" value="UniProtKB-ARBA"/>
</dbReference>
<dbReference type="GO" id="GO:0042802">
    <property type="term" value="F:identical protein binding"/>
    <property type="evidence" value="ECO:0007669"/>
    <property type="project" value="UniProtKB-ARBA"/>
</dbReference>
<keyword evidence="5" id="KW-1017">Isopeptide bond</keyword>
<dbReference type="InterPro" id="IPR008984">
    <property type="entry name" value="SMAD_FHA_dom_sf"/>
</dbReference>
<evidence type="ECO:0000313" key="21">
    <source>
        <dbReference type="Proteomes" id="UP000299084"/>
    </source>
</evidence>
<sequence length="432" mass="47900">MGTQKPRILPWLVSQLDHGQLEGVAWLDESRTRFRIPWKHGLRQDAQQEDFGIFQAWAEASGAYTPGKDKPDLPTWKRNFRSALNRKEVLRLADDRSKDPHDPHKIYEFVTSGIGDFVEPDTCLDTNSRSSTSDTQEDSLEKLLSSVDLAPDGGPSGLTVAPAHPPQLLLSPTFDIPAPCPNSGLLENPLKHLLVSEEDWEFEVTAFYRGCQVFQQTIFCQGGLRLVGSETGDRTLPGQPIRLPDPAVSLTDRGVIDYVRRVLSCLGGGLALGRAGQWLWAQRLGHCHVYWAVGEELLPDSGHKPDGEVPKDTEGGVFNLGPFIADPAALLVPGPPDLIAFIEGSRRSPRYTLWFCVGQSWPQDQSWIKRLVMVKVVPMCLRALLDMARAGGASSLENTVDLHISNSHPLSLTSDQYKAYLQDLVEDMDMDF</sequence>
<dbReference type="FunFam" id="1.10.10.10:FF:000263">
    <property type="entry name" value="Interferon regulatory factor 3"/>
    <property type="match status" value="1"/>
</dbReference>
<dbReference type="GO" id="GO:0007166">
    <property type="term" value="P:cell surface receptor signaling pathway"/>
    <property type="evidence" value="ECO:0007669"/>
    <property type="project" value="UniProtKB-ARBA"/>
</dbReference>
<keyword evidence="14" id="KW-0496">Mitochondrion</keyword>
<keyword evidence="17" id="KW-0539">Nucleus</keyword>
<keyword evidence="12" id="KW-0051">Antiviral defense</keyword>
<dbReference type="AlphaFoldDB" id="A0A5N4DQC4"/>
<evidence type="ECO:0000256" key="10">
    <source>
        <dbReference type="ARBA" id="ARBA00022990"/>
    </source>
</evidence>
<protein>
    <recommendedName>
        <fullName evidence="18">Interferon regulatory factor 3</fullName>
    </recommendedName>
</protein>
<dbReference type="InterPro" id="IPR036390">
    <property type="entry name" value="WH_DNA-bd_sf"/>
</dbReference>
<keyword evidence="6" id="KW-0597">Phosphoprotein</keyword>
<dbReference type="GO" id="GO:0032481">
    <property type="term" value="P:positive regulation of type I interferon production"/>
    <property type="evidence" value="ECO:0007669"/>
    <property type="project" value="UniProtKB-ARBA"/>
</dbReference>
<name>A0A5N4DQC4_CAMDR</name>
<dbReference type="Gene3D" id="2.60.200.10">
    <property type="match status" value="1"/>
</dbReference>
<dbReference type="GO" id="GO:0005634">
    <property type="term" value="C:nucleus"/>
    <property type="evidence" value="ECO:0007669"/>
    <property type="project" value="UniProtKB-SubCell"/>
</dbReference>
<dbReference type="PANTHER" id="PTHR11949:SF1">
    <property type="entry name" value="INTERFERON REGULATORY FACTOR 3"/>
    <property type="match status" value="1"/>
</dbReference>
<comment type="subcellular location">
    <subcellularLocation>
        <location evidence="3">Cytoplasm</location>
    </subcellularLocation>
    <subcellularLocation>
        <location evidence="2">Mitochondrion</location>
    </subcellularLocation>
    <subcellularLocation>
        <location evidence="1">Nucleus</location>
    </subcellularLocation>
</comment>
<keyword evidence="9" id="KW-0391">Immunity</keyword>